<dbReference type="SUPFAM" id="SSF49899">
    <property type="entry name" value="Concanavalin A-like lectins/glucanases"/>
    <property type="match status" value="2"/>
</dbReference>
<dbReference type="SUPFAM" id="SSF82895">
    <property type="entry name" value="TSP-1 type 1 repeat"/>
    <property type="match status" value="3"/>
</dbReference>
<keyword evidence="5" id="KW-0812">Transmembrane</keyword>
<dbReference type="SMART" id="SM00282">
    <property type="entry name" value="LamG"/>
    <property type="match status" value="2"/>
</dbReference>
<keyword evidence="1" id="KW-0677">Repeat</keyword>
<dbReference type="FunFam" id="2.20.100.10:FF:000001">
    <property type="entry name" value="semaphorin-5A isoform X1"/>
    <property type="match status" value="1"/>
</dbReference>
<keyword evidence="5" id="KW-1133">Transmembrane helix</keyword>
<evidence type="ECO:0000313" key="7">
    <source>
        <dbReference type="EMBL" id="JAS05943.1"/>
    </source>
</evidence>
<keyword evidence="5" id="KW-0472">Membrane</keyword>
<dbReference type="InterPro" id="IPR036383">
    <property type="entry name" value="TSP1_rpt_sf"/>
</dbReference>
<feature type="domain" description="Laminin G" evidence="6">
    <location>
        <begin position="662"/>
        <end position="858"/>
    </location>
</feature>
<keyword evidence="4" id="KW-0175">Coiled coil</keyword>
<name>A0A1B6BXE0_9HEMI</name>
<feature type="coiled-coil region" evidence="4">
    <location>
        <begin position="1244"/>
        <end position="1271"/>
    </location>
</feature>
<accession>A0A1B6BXE0</accession>
<sequence>MGVRIRNRTCDNPPPNNGADCIGERKEIRNCKLPGCSLNEYEKLLTNDSLRFSQVKVLNDFKKSFPSIVDKCLSAHCDFFFVLNVLSSNSGQKFWNALLCVKQNDGCPVVGGWGLWGEWLRCNSRCGPGKKMRYRNCNNPIPSSNDFYCKGEKSMYETCLGTDCYRGPPQGGVWSEWGIWSECSSPCDIGIQRRTRVCRKSKHKVQRDTVQPQQILPNELENPESAPYYDEDYYNDFDFHSNDNDKFISKLVSAGRKISKRNKISALNYNGKSIVKQSIKTNKTVSRDKNEILHKKASIIHKKSKTKKCTTRKSNAIYSKNFKMKNSSNRFMKNDNPNTNVTTPAVDEATLIYTKSPQIRIRNTGSVSTISGLKVTRFMKNKISTATLLRVISKCDREEILPTTWPCNTKTKDSEVGEEESTPVEKLFVETTTDTIQSSIQIKTENSRFTVANVRVPTEKLSMETESVSTTKVTEISTKGICSTLISTSEHSPVNSKNTTDTTTEILTTKVKPGFSETMFTLPKGSTKFSKNIVVAAVLTTLPACRTTQIPFKRKTRPTECWDIIDTIKPFHFPKHNTSFILQDCTGPFEELKTCQIKECDVDGGWSSWSVWSHCSEECGIGFITRSRSCSNPLPKGNGNICWGPVTEKKHCYLNPCSEKTQNVAFFNGNQKLMYPRSGNELRLLHMFIRFRPYKPSGTLILRGERGFGNDNFAVELKLQNSYVVLEANISQCSAVLISRQFISIGDWHSVLTTITGQQIMMRIDDQFLPITSILTCMPSYPDYDLPSVVGEGLFGEIEYVIVNFALLALDRQCDSNTPLNTHVASNIPEEGESIVFKPTDYEAGGYKDLSNFIQVQCFNNYLKWKIEVSLKPSLENGIILFMQGDGASDHLVAFLEENSIHIRVKIGGEAAQPTTIGEITPKTWILLEIEKKENKTFTIAVNGNQPVVVNFSPSDDLDQYEIRCLGGILFGEMPRYVKNYIKSNSGFLPTHSVGGTLGPVVIDNELQEINNYTIWIPPTSLDEAPIKDYSLSSLHASKTEFLKQVELINNEPVTLTCLYNISVPNSDVNLYNKDEKFINKNTQWMMLDQPVEKYFENINDLQYNIFDNGRITKLTINYKAATDIEGVYSCWVQSSANNINGFHIISYVLSAVDPHKCFMTWKELLLRNFYYILIVCVVLILLWIIYAVVVDLKKGNGFIRCKKLSLYARRKAVLEIIQSVMGHKLLASEFAVDVVTKRYLKGNIKYESKEHVLEEELTEVTEELNLLNSESVSQVTTNVENYEYEPKHTEEVNQVNLLHQVQVKHPLRNEIIFNESGNKPNKGESVNKNSRYLDKIDYVSNNKISGSEYYSSVQYKPRKKLSNEIRYGLNKLNDNMETEPQINTSLILQPKESKPVEDKNVGKIKNTKAYKKIDKWANMKLHK</sequence>
<evidence type="ECO:0000256" key="3">
    <source>
        <dbReference type="PROSITE-ProRule" id="PRU00122"/>
    </source>
</evidence>
<evidence type="ECO:0000256" key="5">
    <source>
        <dbReference type="SAM" id="Phobius"/>
    </source>
</evidence>
<dbReference type="PROSITE" id="PS50092">
    <property type="entry name" value="TSP1"/>
    <property type="match status" value="4"/>
</dbReference>
<dbReference type="PROSITE" id="PS50025">
    <property type="entry name" value="LAM_G_DOMAIN"/>
    <property type="match status" value="1"/>
</dbReference>
<dbReference type="SMART" id="SM00209">
    <property type="entry name" value="TSP1"/>
    <property type="match status" value="4"/>
</dbReference>
<protein>
    <recommendedName>
        <fullName evidence="6">Laminin G domain-containing protein</fullName>
    </recommendedName>
</protein>
<dbReference type="Pfam" id="PF02210">
    <property type="entry name" value="Laminin_G_2"/>
    <property type="match status" value="1"/>
</dbReference>
<reference evidence="7" key="1">
    <citation type="submission" date="2015-12" db="EMBL/GenBank/DDBJ databases">
        <title>De novo transcriptome assembly of four potential Pierce s Disease insect vectors from Arizona vineyards.</title>
        <authorList>
            <person name="Tassone E.E."/>
        </authorList>
    </citation>
    <scope>NUCLEOTIDE SEQUENCE</scope>
</reference>
<comment type="caution">
    <text evidence="3">Lacks conserved residue(s) required for the propagation of feature annotation.</text>
</comment>
<evidence type="ECO:0000259" key="6">
    <source>
        <dbReference type="PROSITE" id="PS50025"/>
    </source>
</evidence>
<organism evidence="7">
    <name type="scientific">Clastoptera arizonana</name>
    <name type="common">Arizona spittle bug</name>
    <dbReference type="NCBI Taxonomy" id="38151"/>
    <lineage>
        <taxon>Eukaryota</taxon>
        <taxon>Metazoa</taxon>
        <taxon>Ecdysozoa</taxon>
        <taxon>Arthropoda</taxon>
        <taxon>Hexapoda</taxon>
        <taxon>Insecta</taxon>
        <taxon>Pterygota</taxon>
        <taxon>Neoptera</taxon>
        <taxon>Paraneoptera</taxon>
        <taxon>Hemiptera</taxon>
        <taxon>Auchenorrhyncha</taxon>
        <taxon>Cercopoidea</taxon>
        <taxon>Clastopteridae</taxon>
        <taxon>Clastoptera</taxon>
    </lineage>
</organism>
<evidence type="ECO:0000313" key="8">
    <source>
        <dbReference type="EMBL" id="JAS35484.1"/>
    </source>
</evidence>
<dbReference type="EMBL" id="GEDC01001814">
    <property type="protein sequence ID" value="JAS35484.1"/>
    <property type="molecule type" value="Transcribed_RNA"/>
</dbReference>
<keyword evidence="2" id="KW-1015">Disulfide bond</keyword>
<feature type="transmembrane region" description="Helical" evidence="5">
    <location>
        <begin position="1170"/>
        <end position="1191"/>
    </location>
</feature>
<dbReference type="CDD" id="cd00110">
    <property type="entry name" value="LamG"/>
    <property type="match status" value="2"/>
</dbReference>
<evidence type="ECO:0000256" key="4">
    <source>
        <dbReference type="SAM" id="Coils"/>
    </source>
</evidence>
<proteinExistence type="predicted"/>
<dbReference type="InterPro" id="IPR052065">
    <property type="entry name" value="Compl_asym_regulator"/>
</dbReference>
<dbReference type="Gene3D" id="2.60.120.200">
    <property type="match status" value="2"/>
</dbReference>
<dbReference type="PANTHER" id="PTHR22906:SF21">
    <property type="entry name" value="SEMA DOMAIN-CONTAINING PROTEIN"/>
    <property type="match status" value="1"/>
</dbReference>
<dbReference type="InterPro" id="IPR000884">
    <property type="entry name" value="TSP1_rpt"/>
</dbReference>
<evidence type="ECO:0000256" key="2">
    <source>
        <dbReference type="ARBA" id="ARBA00023157"/>
    </source>
</evidence>
<evidence type="ECO:0000256" key="1">
    <source>
        <dbReference type="ARBA" id="ARBA00022737"/>
    </source>
</evidence>
<dbReference type="EMBL" id="GEDC01031355">
    <property type="protein sequence ID" value="JAS05943.1"/>
    <property type="molecule type" value="Transcribed_RNA"/>
</dbReference>
<dbReference type="Gene3D" id="2.20.100.10">
    <property type="entry name" value="Thrombospondin type-1 (TSP1) repeat"/>
    <property type="match status" value="4"/>
</dbReference>
<dbReference type="FunFam" id="2.20.100.10:FF:000007">
    <property type="entry name" value="Thrombospondin 1"/>
    <property type="match status" value="1"/>
</dbReference>
<gene>
    <name evidence="7" type="ORF">g.33890</name>
    <name evidence="8" type="ORF">g.33894</name>
</gene>
<dbReference type="PANTHER" id="PTHR22906">
    <property type="entry name" value="PROPERDIN"/>
    <property type="match status" value="1"/>
</dbReference>
<dbReference type="InterPro" id="IPR001791">
    <property type="entry name" value="Laminin_G"/>
</dbReference>
<dbReference type="InterPro" id="IPR013320">
    <property type="entry name" value="ConA-like_dom_sf"/>
</dbReference>
<dbReference type="Pfam" id="PF00090">
    <property type="entry name" value="TSP_1"/>
    <property type="match status" value="4"/>
</dbReference>